<dbReference type="EMBL" id="JACHHZ010000001">
    <property type="protein sequence ID" value="MBB6092107.1"/>
    <property type="molecule type" value="Genomic_DNA"/>
</dbReference>
<dbReference type="Proteomes" id="UP000588068">
    <property type="component" value="Unassembled WGS sequence"/>
</dbReference>
<reference evidence="1 2" key="1">
    <citation type="submission" date="2020-08" db="EMBL/GenBank/DDBJ databases">
        <title>Genomic Encyclopedia of Type Strains, Phase IV (KMG-IV): sequencing the most valuable type-strain genomes for metagenomic binning, comparative biology and taxonomic classification.</title>
        <authorList>
            <person name="Goeker M."/>
        </authorList>
    </citation>
    <scope>NUCLEOTIDE SEQUENCE [LARGE SCALE GENOMIC DNA]</scope>
    <source>
        <strain evidence="1 2">DSM 26723</strain>
    </source>
</reference>
<evidence type="ECO:0000313" key="2">
    <source>
        <dbReference type="Proteomes" id="UP000588068"/>
    </source>
</evidence>
<sequence length="297" mass="32395">MAKREKTLRVLMRRGTDVRELLQISRMSDETYQATAPGEIGHRSYKESGRLHTKFKPQGASHNRDWYGDIRHIPPPDELVHAEPLETFTIDNDPDWFSSSASPLKPYSGRGADKIVEIDTSELPTSCVIGAAVGVVGTGGDNALDAHSASMCGDIYEEIRREIVKTAGPALFCLVVGLKDGVDLDRLPEGTKIGVSGAFTRGTASRTSGSHKMRHGQHFAILSARPLFGDNPNSPYLVAAGPRLEMCTCKSGRRFKHCHGRAEAPTKSLASWSYPTLVITENDEGNWLISVEPAPLT</sequence>
<dbReference type="SUPFAM" id="SSF103642">
    <property type="entry name" value="Sec-C motif"/>
    <property type="match status" value="1"/>
</dbReference>
<evidence type="ECO:0008006" key="3">
    <source>
        <dbReference type="Google" id="ProtNLM"/>
    </source>
</evidence>
<organism evidence="1 2">
    <name type="scientific">Povalibacter uvarum</name>
    <dbReference type="NCBI Taxonomy" id="732238"/>
    <lineage>
        <taxon>Bacteria</taxon>
        <taxon>Pseudomonadati</taxon>
        <taxon>Pseudomonadota</taxon>
        <taxon>Gammaproteobacteria</taxon>
        <taxon>Steroidobacterales</taxon>
        <taxon>Steroidobacteraceae</taxon>
        <taxon>Povalibacter</taxon>
    </lineage>
</organism>
<dbReference type="Pfam" id="PF02810">
    <property type="entry name" value="SEC-C"/>
    <property type="match status" value="1"/>
</dbReference>
<keyword evidence="2" id="KW-1185">Reference proteome</keyword>
<name>A0A841HGS3_9GAMM</name>
<proteinExistence type="predicted"/>
<dbReference type="InterPro" id="IPR004027">
    <property type="entry name" value="SEC_C_motif"/>
</dbReference>
<evidence type="ECO:0000313" key="1">
    <source>
        <dbReference type="EMBL" id="MBB6092107.1"/>
    </source>
</evidence>
<protein>
    <recommendedName>
        <fullName evidence="3">SEC-C motif-containing protein</fullName>
    </recommendedName>
</protein>
<comment type="caution">
    <text evidence="1">The sequence shown here is derived from an EMBL/GenBank/DDBJ whole genome shotgun (WGS) entry which is preliminary data.</text>
</comment>
<gene>
    <name evidence="1" type="ORF">HNQ60_000953</name>
</gene>
<accession>A0A841HGS3</accession>
<dbReference type="AlphaFoldDB" id="A0A841HGS3"/>